<dbReference type="AlphaFoldDB" id="A0A5C5XBC4"/>
<dbReference type="Proteomes" id="UP000316095">
    <property type="component" value="Unassembled WGS sequence"/>
</dbReference>
<evidence type="ECO:0000256" key="4">
    <source>
        <dbReference type="ARBA" id="ARBA00052769"/>
    </source>
</evidence>
<dbReference type="GO" id="GO:0030267">
    <property type="term" value="F:glyoxylate reductase (NADPH) activity"/>
    <property type="evidence" value="ECO:0007669"/>
    <property type="project" value="UniProtKB-EC"/>
</dbReference>
<evidence type="ECO:0000313" key="13">
    <source>
        <dbReference type="Proteomes" id="UP000316095"/>
    </source>
</evidence>
<dbReference type="GO" id="GO:0005829">
    <property type="term" value="C:cytosol"/>
    <property type="evidence" value="ECO:0007669"/>
    <property type="project" value="TreeGrafter"/>
</dbReference>
<dbReference type="GO" id="GO:0008465">
    <property type="term" value="F:hydroxypyruvate reductase (NADH) activity"/>
    <property type="evidence" value="ECO:0007669"/>
    <property type="project" value="RHEA"/>
</dbReference>
<comment type="similarity">
    <text evidence="5">Belongs to the D-isomer specific 2-hydroxyacid dehydrogenase family. GhrB subfamily.</text>
</comment>
<evidence type="ECO:0000256" key="8">
    <source>
        <dbReference type="ARBA" id="ARBA00073362"/>
    </source>
</evidence>
<keyword evidence="1 9" id="KW-0560">Oxidoreductase</keyword>
<dbReference type="Pfam" id="PF02826">
    <property type="entry name" value="2-Hacid_dh_C"/>
    <property type="match status" value="1"/>
</dbReference>
<evidence type="ECO:0000256" key="2">
    <source>
        <dbReference type="ARBA" id="ARBA00051801"/>
    </source>
</evidence>
<dbReference type="FunFam" id="3.40.50.720:FF:000026">
    <property type="entry name" value="Glyoxylate/hydroxypyruvate reductase B"/>
    <property type="match status" value="1"/>
</dbReference>
<evidence type="ECO:0000313" key="12">
    <source>
        <dbReference type="EMBL" id="TWT60114.1"/>
    </source>
</evidence>
<dbReference type="InterPro" id="IPR050223">
    <property type="entry name" value="D-isomer_2-hydroxyacid_DH"/>
</dbReference>
<comment type="catalytic activity">
    <reaction evidence="2">
        <text>(R)-glycerate + NAD(+) = 3-hydroxypyruvate + NADH + H(+)</text>
        <dbReference type="Rhea" id="RHEA:17905"/>
        <dbReference type="ChEBI" id="CHEBI:15378"/>
        <dbReference type="ChEBI" id="CHEBI:16659"/>
        <dbReference type="ChEBI" id="CHEBI:17180"/>
        <dbReference type="ChEBI" id="CHEBI:57540"/>
        <dbReference type="ChEBI" id="CHEBI:57945"/>
        <dbReference type="EC" id="1.1.1.81"/>
    </reaction>
</comment>
<dbReference type="OrthoDB" id="277029at2"/>
<dbReference type="GO" id="GO:0120509">
    <property type="term" value="F:hydroxypyruvate reductase (NADPH) activity"/>
    <property type="evidence" value="ECO:0007669"/>
    <property type="project" value="RHEA"/>
</dbReference>
<evidence type="ECO:0000259" key="10">
    <source>
        <dbReference type="Pfam" id="PF00389"/>
    </source>
</evidence>
<comment type="caution">
    <text evidence="12">The sequence shown here is derived from an EMBL/GenBank/DDBJ whole genome shotgun (WGS) entry which is preliminary data.</text>
</comment>
<comment type="catalytic activity">
    <reaction evidence="4">
        <text>glycolate + NADP(+) = glyoxylate + NADPH + H(+)</text>
        <dbReference type="Rhea" id="RHEA:10992"/>
        <dbReference type="ChEBI" id="CHEBI:15378"/>
        <dbReference type="ChEBI" id="CHEBI:29805"/>
        <dbReference type="ChEBI" id="CHEBI:36655"/>
        <dbReference type="ChEBI" id="CHEBI:57783"/>
        <dbReference type="ChEBI" id="CHEBI:58349"/>
        <dbReference type="EC" id="1.1.1.79"/>
    </reaction>
</comment>
<reference evidence="12 13" key="1">
    <citation type="submission" date="2019-02" db="EMBL/GenBank/DDBJ databases">
        <title>Deep-cultivation of Planctomycetes and their phenomic and genomic characterization uncovers novel biology.</title>
        <authorList>
            <person name="Wiegand S."/>
            <person name="Jogler M."/>
            <person name="Boedeker C."/>
            <person name="Pinto D."/>
            <person name="Vollmers J."/>
            <person name="Rivas-Marin E."/>
            <person name="Kohn T."/>
            <person name="Peeters S.H."/>
            <person name="Heuer A."/>
            <person name="Rast P."/>
            <person name="Oberbeckmann S."/>
            <person name="Bunk B."/>
            <person name="Jeske O."/>
            <person name="Meyerdierks A."/>
            <person name="Storesund J.E."/>
            <person name="Kallscheuer N."/>
            <person name="Luecker S."/>
            <person name="Lage O.M."/>
            <person name="Pohl T."/>
            <person name="Merkel B.J."/>
            <person name="Hornburger P."/>
            <person name="Mueller R.-W."/>
            <person name="Bruemmer F."/>
            <person name="Labrenz M."/>
            <person name="Spormann A.M."/>
            <person name="Op Den Camp H."/>
            <person name="Overmann J."/>
            <person name="Amann R."/>
            <person name="Jetten M.S.M."/>
            <person name="Mascher T."/>
            <person name="Medema M.H."/>
            <person name="Devos D.P."/>
            <person name="Kaster A.-K."/>
            <person name="Ovreas L."/>
            <person name="Rohde M."/>
            <person name="Galperin M.Y."/>
            <person name="Jogler C."/>
        </authorList>
    </citation>
    <scope>NUCLEOTIDE SEQUENCE [LARGE SCALE GENOMIC DNA]</scope>
    <source>
        <strain evidence="12 13">Pan54</strain>
    </source>
</reference>
<proteinExistence type="inferred from homology"/>
<dbReference type="Pfam" id="PF00389">
    <property type="entry name" value="2-Hacid_dh"/>
    <property type="match status" value="1"/>
</dbReference>
<evidence type="ECO:0000256" key="6">
    <source>
        <dbReference type="ARBA" id="ARBA00066661"/>
    </source>
</evidence>
<evidence type="ECO:0000256" key="5">
    <source>
        <dbReference type="ARBA" id="ARBA00061278"/>
    </source>
</evidence>
<protein>
    <recommendedName>
        <fullName evidence="8">Glyoxylate/hydroxypyruvate reductase B</fullName>
        <ecNumber evidence="6">1.1.1.79</ecNumber>
        <ecNumber evidence="7">1.1.1.81</ecNumber>
    </recommendedName>
</protein>
<dbReference type="InterPro" id="IPR006140">
    <property type="entry name" value="D-isomer_DH_NAD-bd"/>
</dbReference>
<dbReference type="EMBL" id="SJPG01000001">
    <property type="protein sequence ID" value="TWT60114.1"/>
    <property type="molecule type" value="Genomic_DNA"/>
</dbReference>
<evidence type="ECO:0000259" key="11">
    <source>
        <dbReference type="Pfam" id="PF02826"/>
    </source>
</evidence>
<organism evidence="12 13">
    <name type="scientific">Rubinisphaera italica</name>
    <dbReference type="NCBI Taxonomy" id="2527969"/>
    <lineage>
        <taxon>Bacteria</taxon>
        <taxon>Pseudomonadati</taxon>
        <taxon>Planctomycetota</taxon>
        <taxon>Planctomycetia</taxon>
        <taxon>Planctomycetales</taxon>
        <taxon>Planctomycetaceae</taxon>
        <taxon>Rubinisphaera</taxon>
    </lineage>
</organism>
<keyword evidence="12" id="KW-0670">Pyruvate</keyword>
<keyword evidence="13" id="KW-1185">Reference proteome</keyword>
<evidence type="ECO:0000256" key="7">
    <source>
        <dbReference type="ARBA" id="ARBA00066674"/>
    </source>
</evidence>
<accession>A0A5C5XBC4</accession>
<evidence type="ECO:0000256" key="3">
    <source>
        <dbReference type="ARBA" id="ARBA00052239"/>
    </source>
</evidence>
<sequence length="322" mass="35136">MSQPKVFVTRKIVQAGIDRLQNEFDVEIWEDATPPSRDVLLEKIRGCHGVLTMLSEKVDEEFIEAAGDQLKVISQYAVGYNNIDVEAAKKRGIAVGNTPGVLTNATADMAFALLIAAARRLIEGDQYIHNGKWKSWEPLGHIGWDLEGKTVGIVGLGRIGETFAKRCYGGWGMKVLYSSRSPKPEAEQKLSAERVEFEELLERSDFVSVHCDMNEETKGMFNAAAFERMKNDAIFINTARGGIHVQPDLVQALKTGQIGAAGLDVTDPEPPSLNDEILQLSNCLIAPHIGSATTSTRNAMAEIAIDNLALGIDGKPLRCSVT</sequence>
<dbReference type="EC" id="1.1.1.81" evidence="7"/>
<dbReference type="InterPro" id="IPR006139">
    <property type="entry name" value="D-isomer_2_OHA_DH_cat_dom"/>
</dbReference>
<dbReference type="CDD" id="cd05301">
    <property type="entry name" value="GDH"/>
    <property type="match status" value="1"/>
</dbReference>
<name>A0A5C5XBC4_9PLAN</name>
<dbReference type="SUPFAM" id="SSF52283">
    <property type="entry name" value="Formate/glycerate dehydrogenase catalytic domain-like"/>
    <property type="match status" value="1"/>
</dbReference>
<gene>
    <name evidence="12" type="primary">ghrB</name>
    <name evidence="12" type="ORF">Pan54_08270</name>
</gene>
<evidence type="ECO:0000256" key="9">
    <source>
        <dbReference type="RuleBase" id="RU003719"/>
    </source>
</evidence>
<dbReference type="RefSeq" id="WP_146502268.1">
    <property type="nucleotide sequence ID" value="NZ_SJPG01000001.1"/>
</dbReference>
<dbReference type="EC" id="1.1.1.79" evidence="6"/>
<dbReference type="Gene3D" id="3.40.50.720">
    <property type="entry name" value="NAD(P)-binding Rossmann-like Domain"/>
    <property type="match status" value="2"/>
</dbReference>
<dbReference type="PANTHER" id="PTHR10996:SF277">
    <property type="entry name" value="GLYOXYLATE REDUCTASE_HYDROXYPYRUVATE REDUCTASE"/>
    <property type="match status" value="1"/>
</dbReference>
<comment type="catalytic activity">
    <reaction evidence="3">
        <text>(R)-glycerate + NADP(+) = 3-hydroxypyruvate + NADPH + H(+)</text>
        <dbReference type="Rhea" id="RHEA:18657"/>
        <dbReference type="ChEBI" id="CHEBI:15378"/>
        <dbReference type="ChEBI" id="CHEBI:16659"/>
        <dbReference type="ChEBI" id="CHEBI:17180"/>
        <dbReference type="ChEBI" id="CHEBI:57783"/>
        <dbReference type="ChEBI" id="CHEBI:58349"/>
        <dbReference type="EC" id="1.1.1.81"/>
    </reaction>
</comment>
<feature type="domain" description="D-isomer specific 2-hydroxyacid dehydrogenase NAD-binding" evidence="11">
    <location>
        <begin position="111"/>
        <end position="290"/>
    </location>
</feature>
<dbReference type="SUPFAM" id="SSF51735">
    <property type="entry name" value="NAD(P)-binding Rossmann-fold domains"/>
    <property type="match status" value="1"/>
</dbReference>
<dbReference type="InterPro" id="IPR036291">
    <property type="entry name" value="NAD(P)-bd_dom_sf"/>
</dbReference>
<dbReference type="PANTHER" id="PTHR10996">
    <property type="entry name" value="2-HYDROXYACID DEHYDROGENASE-RELATED"/>
    <property type="match status" value="1"/>
</dbReference>
<evidence type="ECO:0000256" key="1">
    <source>
        <dbReference type="ARBA" id="ARBA00023002"/>
    </source>
</evidence>
<feature type="domain" description="D-isomer specific 2-hydroxyacid dehydrogenase catalytic" evidence="10">
    <location>
        <begin position="6"/>
        <end position="319"/>
    </location>
</feature>
<dbReference type="GO" id="GO:0051287">
    <property type="term" value="F:NAD binding"/>
    <property type="evidence" value="ECO:0007669"/>
    <property type="project" value="InterPro"/>
</dbReference>